<feature type="transmembrane region" description="Helical" evidence="1">
    <location>
        <begin position="58"/>
        <end position="77"/>
    </location>
</feature>
<name>A0ABS8L3X7_9XANT</name>
<evidence type="ECO:0000313" key="3">
    <source>
        <dbReference type="Proteomes" id="UP001430544"/>
    </source>
</evidence>
<gene>
    <name evidence="2" type="ORF">LN473_00175</name>
</gene>
<dbReference type="Proteomes" id="UP001430544">
    <property type="component" value="Unassembled WGS sequence"/>
</dbReference>
<dbReference type="EMBL" id="JAJIUN010000001">
    <property type="protein sequence ID" value="MCC8620433.1"/>
    <property type="molecule type" value="Genomic_DNA"/>
</dbReference>
<protein>
    <submittedName>
        <fullName evidence="2">Uncharacterized protein</fullName>
    </submittedName>
</protein>
<keyword evidence="1" id="KW-0472">Membrane</keyword>
<keyword evidence="1" id="KW-1133">Transmembrane helix</keyword>
<keyword evidence="1" id="KW-0812">Transmembrane</keyword>
<evidence type="ECO:0000256" key="1">
    <source>
        <dbReference type="SAM" id="Phobius"/>
    </source>
</evidence>
<comment type="caution">
    <text evidence="2">The sequence shown here is derived from an EMBL/GenBank/DDBJ whole genome shotgun (WGS) entry which is preliminary data.</text>
</comment>
<accession>A0ABS8L3X7</accession>
<keyword evidence="3" id="KW-1185">Reference proteome</keyword>
<organism evidence="2 3">
    <name type="scientific">Xanthomonas vesicatoria</name>
    <dbReference type="NCBI Taxonomy" id="56460"/>
    <lineage>
        <taxon>Bacteria</taxon>
        <taxon>Pseudomonadati</taxon>
        <taxon>Pseudomonadota</taxon>
        <taxon>Gammaproteobacteria</taxon>
        <taxon>Lysobacterales</taxon>
        <taxon>Lysobacteraceae</taxon>
        <taxon>Xanthomonas</taxon>
    </lineage>
</organism>
<proteinExistence type="predicted"/>
<sequence length="142" mass="16565">MGFLLFKVRIIYGWLLGLYDKRRRDERLVIATKYARLPIPQGLDWTPSRRIALRHERFVWILASSLIFASVIFAITIAVHSGSSFNDKWLAPLFVIAVSMLIYQCICRFPTARTIYRDELLDKAMLEVAQAMLYPSDERRNP</sequence>
<evidence type="ECO:0000313" key="2">
    <source>
        <dbReference type="EMBL" id="MCC8620433.1"/>
    </source>
</evidence>
<feature type="transmembrane region" description="Helical" evidence="1">
    <location>
        <begin position="89"/>
        <end position="107"/>
    </location>
</feature>
<reference evidence="2" key="1">
    <citation type="submission" date="2021-11" db="EMBL/GenBank/DDBJ databases">
        <title>Genome resources and taxonomic validation of 89 Xanthomonas strains.</title>
        <authorList>
            <person name="Tambong J.T."/>
        </authorList>
    </citation>
    <scope>NUCLEOTIDE SEQUENCE</scope>
    <source>
        <strain evidence="2">Bv 5-4A</strain>
    </source>
</reference>
<dbReference type="RefSeq" id="WP_074052186.1">
    <property type="nucleotide sequence ID" value="NZ_CP018468.1"/>
</dbReference>